<proteinExistence type="predicted"/>
<keyword evidence="9" id="KW-0472">Membrane</keyword>
<evidence type="ECO:0000256" key="2">
    <source>
        <dbReference type="ARBA" id="ARBA00022525"/>
    </source>
</evidence>
<evidence type="ECO:0000256" key="4">
    <source>
        <dbReference type="ARBA" id="ARBA00022729"/>
    </source>
</evidence>
<gene>
    <name evidence="10" type="ORF">FC093_10080</name>
</gene>
<keyword evidence="9" id="KW-0812">Transmembrane</keyword>
<dbReference type="Proteomes" id="UP000305848">
    <property type="component" value="Unassembled WGS sequence"/>
</dbReference>
<evidence type="ECO:0000313" key="10">
    <source>
        <dbReference type="EMBL" id="TKK68471.1"/>
    </source>
</evidence>
<dbReference type="Gene3D" id="2.60.40.10">
    <property type="entry name" value="Immunoglobulins"/>
    <property type="match status" value="1"/>
</dbReference>
<feature type="region of interest" description="Disordered" evidence="8">
    <location>
        <begin position="231"/>
        <end position="251"/>
    </location>
</feature>
<accession>A0A4U3L070</accession>
<dbReference type="Pfam" id="PF22352">
    <property type="entry name" value="K319L-like_PKD"/>
    <property type="match status" value="1"/>
</dbReference>
<keyword evidence="11" id="KW-1185">Reference proteome</keyword>
<keyword evidence="5" id="KW-0378">Hydrolase</keyword>
<keyword evidence="6" id="KW-0119">Carbohydrate metabolism</keyword>
<keyword evidence="2" id="KW-0964">Secreted</keyword>
<dbReference type="GO" id="GO:0030600">
    <property type="term" value="F:feruloyl esterase activity"/>
    <property type="evidence" value="ECO:0007669"/>
    <property type="project" value="InterPro"/>
</dbReference>
<dbReference type="PANTHER" id="PTHR38050">
    <property type="match status" value="1"/>
</dbReference>
<evidence type="ECO:0000256" key="7">
    <source>
        <dbReference type="ARBA" id="ARBA00023326"/>
    </source>
</evidence>
<evidence type="ECO:0000256" key="9">
    <source>
        <dbReference type="SAM" id="Phobius"/>
    </source>
</evidence>
<keyword evidence="3" id="KW-0858">Xylan degradation</keyword>
<dbReference type="CDD" id="cd00146">
    <property type="entry name" value="PKD"/>
    <property type="match status" value="1"/>
</dbReference>
<evidence type="ECO:0008006" key="12">
    <source>
        <dbReference type="Google" id="ProtNLM"/>
    </source>
</evidence>
<dbReference type="SUPFAM" id="SSF53474">
    <property type="entry name" value="alpha/beta-Hydrolases"/>
    <property type="match status" value="1"/>
</dbReference>
<sequence>MKSTFYSCIFKRTQAASTHQPAQSVIKASAFEKKSVISLYSILVVVVTALFLVSCQKEQLTDPMLNSTTSDDLSASASGNTPPKADAGPIRRLVSPTSSATLSGSGSDKEGSVTFKWTQIRGNSTAKIAYPTRPTTDVSGLKPGVYIFLLTVTDKNGTSRKDSTSVTVLQKMTWTVEGVTREALVHPPTGNKGSAAVIFAFHGHGGTDLGFAERAFEVNWPEAIVVYPQGLGTQSRSDRNGNNSGWQSSVGEVNRNTGIANQDVKFFDAMMSKFKSMYNVNSKHVFVHGWSDGASFVYDVLWAARADKLAGLSPAGATLGTIKGKEPMPVIHVAGTQDDKIGFSKQQQTVQQVRTLNKCSSGSTWAKGAGGLLGTKYPSSINDPVVLLQYNGGHAYPFSVPPYIVKFFKEVAASR</sequence>
<dbReference type="PANTHER" id="PTHR38050:SF2">
    <property type="entry name" value="FERULOYL ESTERASE C-RELATED"/>
    <property type="match status" value="1"/>
</dbReference>
<reference evidence="10 11" key="1">
    <citation type="submission" date="2019-05" db="EMBL/GenBank/DDBJ databases">
        <title>Panacibacter sp. strain 17mud1-8 Genome sequencing and assembly.</title>
        <authorList>
            <person name="Chhetri G."/>
        </authorList>
    </citation>
    <scope>NUCLEOTIDE SEQUENCE [LARGE SCALE GENOMIC DNA]</scope>
    <source>
        <strain evidence="10 11">17mud1-8</strain>
    </source>
</reference>
<keyword evidence="7" id="KW-0624">Polysaccharide degradation</keyword>
<dbReference type="InterPro" id="IPR043595">
    <property type="entry name" value="FaeB/C/D"/>
</dbReference>
<name>A0A4U3L070_9BACT</name>
<protein>
    <recommendedName>
        <fullName evidence="12">PKD/Chitinase domain-containing protein</fullName>
    </recommendedName>
</protein>
<dbReference type="GO" id="GO:0045493">
    <property type="term" value="P:xylan catabolic process"/>
    <property type="evidence" value="ECO:0007669"/>
    <property type="project" value="UniProtKB-KW"/>
</dbReference>
<dbReference type="SUPFAM" id="SSF49299">
    <property type="entry name" value="PKD domain"/>
    <property type="match status" value="1"/>
</dbReference>
<evidence type="ECO:0000313" key="11">
    <source>
        <dbReference type="Proteomes" id="UP000305848"/>
    </source>
</evidence>
<keyword evidence="9" id="KW-1133">Transmembrane helix</keyword>
<evidence type="ECO:0000256" key="3">
    <source>
        <dbReference type="ARBA" id="ARBA00022651"/>
    </source>
</evidence>
<comment type="caution">
    <text evidence="10">The sequence shown here is derived from an EMBL/GenBank/DDBJ whole genome shotgun (WGS) entry which is preliminary data.</text>
</comment>
<dbReference type="InterPro" id="IPR029058">
    <property type="entry name" value="AB_hydrolase_fold"/>
</dbReference>
<dbReference type="EMBL" id="SZQL01000007">
    <property type="protein sequence ID" value="TKK68471.1"/>
    <property type="molecule type" value="Genomic_DNA"/>
</dbReference>
<evidence type="ECO:0000256" key="1">
    <source>
        <dbReference type="ARBA" id="ARBA00004613"/>
    </source>
</evidence>
<dbReference type="InterPro" id="IPR035986">
    <property type="entry name" value="PKD_dom_sf"/>
</dbReference>
<dbReference type="Gene3D" id="3.40.50.1820">
    <property type="entry name" value="alpha/beta hydrolase"/>
    <property type="match status" value="1"/>
</dbReference>
<keyword evidence="4" id="KW-0732">Signal</keyword>
<evidence type="ECO:0000256" key="5">
    <source>
        <dbReference type="ARBA" id="ARBA00022801"/>
    </source>
</evidence>
<feature type="transmembrane region" description="Helical" evidence="9">
    <location>
        <begin position="36"/>
        <end position="54"/>
    </location>
</feature>
<dbReference type="OrthoDB" id="699118at2"/>
<dbReference type="RefSeq" id="WP_137261659.1">
    <property type="nucleotide sequence ID" value="NZ_SZQL01000007.1"/>
</dbReference>
<feature type="compositionally biased region" description="Polar residues" evidence="8">
    <location>
        <begin position="95"/>
        <end position="106"/>
    </location>
</feature>
<feature type="compositionally biased region" description="Low complexity" evidence="8">
    <location>
        <begin position="66"/>
        <end position="78"/>
    </location>
</feature>
<evidence type="ECO:0000256" key="6">
    <source>
        <dbReference type="ARBA" id="ARBA00023277"/>
    </source>
</evidence>
<dbReference type="GO" id="GO:0005576">
    <property type="term" value="C:extracellular region"/>
    <property type="evidence" value="ECO:0007669"/>
    <property type="project" value="UniProtKB-SubCell"/>
</dbReference>
<organism evidence="10 11">
    <name type="scientific">Ilyomonas limi</name>
    <dbReference type="NCBI Taxonomy" id="2575867"/>
    <lineage>
        <taxon>Bacteria</taxon>
        <taxon>Pseudomonadati</taxon>
        <taxon>Bacteroidota</taxon>
        <taxon>Chitinophagia</taxon>
        <taxon>Chitinophagales</taxon>
        <taxon>Chitinophagaceae</taxon>
        <taxon>Ilyomonas</taxon>
    </lineage>
</organism>
<evidence type="ECO:0000256" key="8">
    <source>
        <dbReference type="SAM" id="MobiDB-lite"/>
    </source>
</evidence>
<dbReference type="AlphaFoldDB" id="A0A4U3L070"/>
<dbReference type="InterPro" id="IPR013783">
    <property type="entry name" value="Ig-like_fold"/>
</dbReference>
<comment type="subcellular location">
    <subcellularLocation>
        <location evidence="1">Secreted</location>
    </subcellularLocation>
</comment>
<feature type="region of interest" description="Disordered" evidence="8">
    <location>
        <begin position="66"/>
        <end position="111"/>
    </location>
</feature>